<dbReference type="SUPFAM" id="SSF51445">
    <property type="entry name" value="(Trans)glycosidases"/>
    <property type="match status" value="1"/>
</dbReference>
<evidence type="ECO:0000256" key="3">
    <source>
        <dbReference type="ARBA" id="ARBA00023295"/>
    </source>
</evidence>
<evidence type="ECO:0000313" key="8">
    <source>
        <dbReference type="EMBL" id="GMH62139.1"/>
    </source>
</evidence>
<dbReference type="GO" id="GO:1901136">
    <property type="term" value="P:carbohydrate derivative catabolic process"/>
    <property type="evidence" value="ECO:0007669"/>
    <property type="project" value="UniProtKB-ARBA"/>
</dbReference>
<dbReference type="InterPro" id="IPR041036">
    <property type="entry name" value="GH5_C"/>
</dbReference>
<feature type="domain" description="Glycoside hydrolase family 5" evidence="6">
    <location>
        <begin position="136"/>
        <end position="338"/>
    </location>
</feature>
<sequence>MSRNPLLLLLSLLLLTKALAGDMTTSSNSFVDEFGRTRIFRGLNDCSNSPGQGESQGPFDGSNYLPPYSLLDMHQDGLSRNYGSYDGIPMWLANLTTPRHAYPWPYKDASKSESDLTEAAGQNFGEIYHNTHGGLDAWAAAWAAFADRFRDTSSVLGYELMNEPWAGDVYHDPTLFLPGIAGEKSLQPAYNKVAEAIRAVDNETLIFFEPIVWGMVHDSEKTVQKLISSGFDHAPGGDQYGEKSVFSYHYYCWFAKNGDGAEYPEMEKKACDNLLGPAVFGAAKKTRERLGGASMMTEFGGSFFSPEPDVPEGRSQEELLWVLDRADEMMESWSFWDLAHFFDYPEPQPGCSGGDKDCLKLKVLSRPYAQAIAGEGKKMHFDPESAEFELQLVPDQAAFPATSRRRSFRCPRARRSKLSWG</sequence>
<evidence type="ECO:0000256" key="5">
    <source>
        <dbReference type="SAM" id="SignalP"/>
    </source>
</evidence>
<evidence type="ECO:0000259" key="7">
    <source>
        <dbReference type="Pfam" id="PF18564"/>
    </source>
</evidence>
<organism evidence="8 9">
    <name type="scientific">Triparma laevis f. longispina</name>
    <dbReference type="NCBI Taxonomy" id="1714387"/>
    <lineage>
        <taxon>Eukaryota</taxon>
        <taxon>Sar</taxon>
        <taxon>Stramenopiles</taxon>
        <taxon>Ochrophyta</taxon>
        <taxon>Bolidophyceae</taxon>
        <taxon>Parmales</taxon>
        <taxon>Triparmaceae</taxon>
        <taxon>Triparma</taxon>
    </lineage>
</organism>
<dbReference type="EMBL" id="BRXW01000514">
    <property type="protein sequence ID" value="GMH62139.1"/>
    <property type="molecule type" value="Genomic_DNA"/>
</dbReference>
<evidence type="ECO:0000313" key="9">
    <source>
        <dbReference type="Proteomes" id="UP001165122"/>
    </source>
</evidence>
<dbReference type="Proteomes" id="UP001165122">
    <property type="component" value="Unassembled WGS sequence"/>
</dbReference>
<evidence type="ECO:0000256" key="2">
    <source>
        <dbReference type="ARBA" id="ARBA00022801"/>
    </source>
</evidence>
<keyword evidence="3 4" id="KW-0326">Glycosidase</keyword>
<proteinExistence type="inferred from homology"/>
<feature type="chain" id="PRO_5040828253" description="Glycoside hydrolase family 5 domain-containing protein" evidence="5">
    <location>
        <begin position="21"/>
        <end position="421"/>
    </location>
</feature>
<evidence type="ECO:0000259" key="6">
    <source>
        <dbReference type="Pfam" id="PF00150"/>
    </source>
</evidence>
<reference evidence="9" key="1">
    <citation type="journal article" date="2023" name="Commun. Biol.">
        <title>Genome analysis of Parmales, the sister group of diatoms, reveals the evolutionary specialization of diatoms from phago-mixotrophs to photoautotrophs.</title>
        <authorList>
            <person name="Ban H."/>
            <person name="Sato S."/>
            <person name="Yoshikawa S."/>
            <person name="Yamada K."/>
            <person name="Nakamura Y."/>
            <person name="Ichinomiya M."/>
            <person name="Sato N."/>
            <person name="Blanc-Mathieu R."/>
            <person name="Endo H."/>
            <person name="Kuwata A."/>
            <person name="Ogata H."/>
        </authorList>
    </citation>
    <scope>NUCLEOTIDE SEQUENCE [LARGE SCALE GENOMIC DNA]</scope>
    <source>
        <strain evidence="9">NIES 3700</strain>
    </source>
</reference>
<feature type="signal peptide" evidence="5">
    <location>
        <begin position="1"/>
        <end position="20"/>
    </location>
</feature>
<keyword evidence="9" id="KW-1185">Reference proteome</keyword>
<gene>
    <name evidence="8" type="ORF">TrLO_g3235</name>
</gene>
<accession>A0A9W7A557</accession>
<evidence type="ECO:0000256" key="1">
    <source>
        <dbReference type="ARBA" id="ARBA00005641"/>
    </source>
</evidence>
<dbReference type="GO" id="GO:0016042">
    <property type="term" value="P:lipid catabolic process"/>
    <property type="evidence" value="ECO:0007669"/>
    <property type="project" value="UniProtKB-ARBA"/>
</dbReference>
<evidence type="ECO:0000256" key="4">
    <source>
        <dbReference type="RuleBase" id="RU361153"/>
    </source>
</evidence>
<dbReference type="Pfam" id="PF00150">
    <property type="entry name" value="Cellulase"/>
    <property type="match status" value="1"/>
</dbReference>
<dbReference type="InterPro" id="IPR013780">
    <property type="entry name" value="Glyco_hydro_b"/>
</dbReference>
<dbReference type="Gene3D" id="3.20.20.80">
    <property type="entry name" value="Glycosidases"/>
    <property type="match status" value="1"/>
</dbReference>
<dbReference type="GO" id="GO:0000272">
    <property type="term" value="P:polysaccharide catabolic process"/>
    <property type="evidence" value="ECO:0007669"/>
    <property type="project" value="InterPro"/>
</dbReference>
<dbReference type="InterPro" id="IPR001547">
    <property type="entry name" value="Glyco_hydro_5"/>
</dbReference>
<comment type="caution">
    <text evidence="8">The sequence shown here is derived from an EMBL/GenBank/DDBJ whole genome shotgun (WGS) entry which is preliminary data.</text>
</comment>
<keyword evidence="5" id="KW-0732">Signal</keyword>
<keyword evidence="2 4" id="KW-0378">Hydrolase</keyword>
<dbReference type="InterPro" id="IPR052066">
    <property type="entry name" value="Glycosphingolipid_Hydrolases"/>
</dbReference>
<dbReference type="GO" id="GO:0004553">
    <property type="term" value="F:hydrolase activity, hydrolyzing O-glycosyl compounds"/>
    <property type="evidence" value="ECO:0007669"/>
    <property type="project" value="InterPro"/>
</dbReference>
<comment type="similarity">
    <text evidence="1 4">Belongs to the glycosyl hydrolase 5 (cellulase A) family.</text>
</comment>
<dbReference type="PANTHER" id="PTHR31308:SF3">
    <property type="entry name" value="ENDOGLYCOCERAMIDASE"/>
    <property type="match status" value="1"/>
</dbReference>
<dbReference type="Pfam" id="PF18564">
    <property type="entry name" value="Glyco_hydro_5_C"/>
    <property type="match status" value="1"/>
</dbReference>
<dbReference type="OrthoDB" id="9971853at2759"/>
<dbReference type="AlphaFoldDB" id="A0A9W7A557"/>
<evidence type="ECO:0008006" key="10">
    <source>
        <dbReference type="Google" id="ProtNLM"/>
    </source>
</evidence>
<dbReference type="InterPro" id="IPR017853">
    <property type="entry name" value="GH"/>
</dbReference>
<name>A0A9W7A557_9STRA</name>
<feature type="domain" description="Glycoside hydrolase family 5 C-terminal" evidence="7">
    <location>
        <begin position="366"/>
        <end position="397"/>
    </location>
</feature>
<dbReference type="PANTHER" id="PTHR31308">
    <property type="match status" value="1"/>
</dbReference>
<protein>
    <recommendedName>
        <fullName evidence="10">Glycoside hydrolase family 5 domain-containing protein</fullName>
    </recommendedName>
</protein>
<dbReference type="Gene3D" id="2.60.40.1180">
    <property type="entry name" value="Golgi alpha-mannosidase II"/>
    <property type="match status" value="1"/>
</dbReference>